<gene>
    <name evidence="1" type="ORF">XENORESO_013373</name>
</gene>
<evidence type="ECO:0008006" key="3">
    <source>
        <dbReference type="Google" id="ProtNLM"/>
    </source>
</evidence>
<dbReference type="EMBL" id="JAHRIM010044217">
    <property type="protein sequence ID" value="MEQ2267983.1"/>
    <property type="molecule type" value="Genomic_DNA"/>
</dbReference>
<evidence type="ECO:0000313" key="2">
    <source>
        <dbReference type="Proteomes" id="UP001444071"/>
    </source>
</evidence>
<comment type="caution">
    <text evidence="1">The sequence shown here is derived from an EMBL/GenBank/DDBJ whole genome shotgun (WGS) entry which is preliminary data.</text>
</comment>
<protein>
    <recommendedName>
        <fullName evidence="3">HECT domain-containing protein</fullName>
    </recommendedName>
</protein>
<proteinExistence type="predicted"/>
<dbReference type="Proteomes" id="UP001444071">
    <property type="component" value="Unassembled WGS sequence"/>
</dbReference>
<name>A0ABV0WGI6_9TELE</name>
<organism evidence="1 2">
    <name type="scientific">Xenotaenia resolanae</name>
    <dbReference type="NCBI Taxonomy" id="208358"/>
    <lineage>
        <taxon>Eukaryota</taxon>
        <taxon>Metazoa</taxon>
        <taxon>Chordata</taxon>
        <taxon>Craniata</taxon>
        <taxon>Vertebrata</taxon>
        <taxon>Euteleostomi</taxon>
        <taxon>Actinopterygii</taxon>
        <taxon>Neopterygii</taxon>
        <taxon>Teleostei</taxon>
        <taxon>Neoteleostei</taxon>
        <taxon>Acanthomorphata</taxon>
        <taxon>Ovalentaria</taxon>
        <taxon>Atherinomorphae</taxon>
        <taxon>Cyprinodontiformes</taxon>
        <taxon>Goodeidae</taxon>
        <taxon>Xenotaenia</taxon>
    </lineage>
</organism>
<sequence>MVINNINWPKDEDIYENTLSLEDHCLIMSFLRRFIENGTSDILKSLPTFWTGWGVVYSNLQVEVIDCSLPQSSICFLTLKLSKNHNNYEDFHQDLMASISSAYSGFGQI</sequence>
<reference evidence="1 2" key="1">
    <citation type="submission" date="2021-06" db="EMBL/GenBank/DDBJ databases">
        <authorList>
            <person name="Palmer J.M."/>
        </authorList>
    </citation>
    <scope>NUCLEOTIDE SEQUENCE [LARGE SCALE GENOMIC DNA]</scope>
    <source>
        <strain evidence="1 2">XR_2019</strain>
        <tissue evidence="1">Muscle</tissue>
    </source>
</reference>
<evidence type="ECO:0000313" key="1">
    <source>
        <dbReference type="EMBL" id="MEQ2267983.1"/>
    </source>
</evidence>
<accession>A0ABV0WGI6</accession>
<keyword evidence="2" id="KW-1185">Reference proteome</keyword>